<dbReference type="EMBL" id="CAJFCW020000006">
    <property type="protein sequence ID" value="CAG9127139.1"/>
    <property type="molecule type" value="Genomic_DNA"/>
</dbReference>
<evidence type="ECO:0000313" key="7">
    <source>
        <dbReference type="EMBL" id="CAD5229642.1"/>
    </source>
</evidence>
<evidence type="ECO:0000256" key="4">
    <source>
        <dbReference type="ARBA" id="ARBA00023242"/>
    </source>
</evidence>
<dbReference type="GO" id="GO:0003697">
    <property type="term" value="F:single-stranded DNA binding"/>
    <property type="evidence" value="ECO:0007669"/>
    <property type="project" value="UniProtKB-UniRule"/>
</dbReference>
<dbReference type="InterPro" id="IPR055207">
    <property type="entry name" value="POLR3C_WHD"/>
</dbReference>
<comment type="function">
    <text evidence="5">DNA-dependent RNA polymerase catalyzes the transcription of DNA into RNA using the four ribonucleoside triphosphates as substrates. Specific core component of RNA polymerase III which synthesizes small RNAs, such as 5S rRNA and tRNAs.</text>
</comment>
<dbReference type="Proteomes" id="UP000783686">
    <property type="component" value="Unassembled WGS sequence"/>
</dbReference>
<evidence type="ECO:0000256" key="1">
    <source>
        <dbReference type="ARBA" id="ARBA00004123"/>
    </source>
</evidence>
<evidence type="ECO:0000259" key="6">
    <source>
        <dbReference type="Pfam" id="PF22536"/>
    </source>
</evidence>
<dbReference type="Proteomes" id="UP000614601">
    <property type="component" value="Unassembled WGS sequence"/>
</dbReference>
<dbReference type="Gene3D" id="1.10.10.10">
    <property type="entry name" value="Winged helix-like DNA-binding domain superfamily/Winged helix DNA-binding domain"/>
    <property type="match status" value="4"/>
</dbReference>
<dbReference type="PANTHER" id="PTHR12949">
    <property type="entry name" value="RNA POLYMERASE III DNA DIRECTED -RELATED"/>
    <property type="match status" value="1"/>
</dbReference>
<keyword evidence="3 5" id="KW-0804">Transcription</keyword>
<keyword evidence="2 5" id="KW-0240">DNA-directed RNA polymerase</keyword>
<comment type="caution">
    <text evidence="7">The sequence shown here is derived from an EMBL/GenBank/DDBJ whole genome shotgun (WGS) entry which is preliminary data.</text>
</comment>
<keyword evidence="4 5" id="KW-0539">Nucleus</keyword>
<dbReference type="GO" id="GO:0005666">
    <property type="term" value="C:RNA polymerase III complex"/>
    <property type="evidence" value="ECO:0007669"/>
    <property type="project" value="UniProtKB-UniRule"/>
</dbReference>
<proteinExistence type="inferred from homology"/>
<organism evidence="7 8">
    <name type="scientific">Bursaphelenchus okinawaensis</name>
    <dbReference type="NCBI Taxonomy" id="465554"/>
    <lineage>
        <taxon>Eukaryota</taxon>
        <taxon>Metazoa</taxon>
        <taxon>Ecdysozoa</taxon>
        <taxon>Nematoda</taxon>
        <taxon>Chromadorea</taxon>
        <taxon>Rhabditida</taxon>
        <taxon>Tylenchina</taxon>
        <taxon>Tylenchomorpha</taxon>
        <taxon>Aphelenchoidea</taxon>
        <taxon>Aphelenchoididae</taxon>
        <taxon>Bursaphelenchus</taxon>
    </lineage>
</organism>
<dbReference type="Gene3D" id="6.10.140.1450">
    <property type="match status" value="1"/>
</dbReference>
<gene>
    <name evidence="7" type="ORF">BOKJ2_LOCUS13701</name>
</gene>
<evidence type="ECO:0000313" key="8">
    <source>
        <dbReference type="Proteomes" id="UP000614601"/>
    </source>
</evidence>
<feature type="domain" description="DNA-directed RNA polymerase III subunit RPC3 winged-helix" evidence="6">
    <location>
        <begin position="323"/>
        <end position="398"/>
    </location>
</feature>
<dbReference type="Pfam" id="PF22536">
    <property type="entry name" value="WHD_POLR3C"/>
    <property type="match status" value="1"/>
</dbReference>
<comment type="subcellular location">
    <subcellularLocation>
        <location evidence="1 5">Nucleus</location>
    </subcellularLocation>
</comment>
<evidence type="ECO:0000256" key="3">
    <source>
        <dbReference type="ARBA" id="ARBA00023163"/>
    </source>
</evidence>
<sequence length="533" mass="61276">MASTSKALLCEAILADYFGYYVSEVGRSLLKCDQTFRSIHKSVRENCRSLDVKKALVILENYDLLTFTLTPRGVIYKILPDNIIRFCRIFRAITAVKQRYGVEGEAVAEEVFSKGKITFQDCSNLLIARLNFDPQVIKKKFELLVQGQILRKVDDVVSVDSGVPIFSQNKEPFYFDASNVSRIKKSESGATKRLAEPEKGEDIWQFNWKRVDYILRDELVLECIKKSEEFDEENIVLWNALLQVAGQGTTLETMQSDPIAVQSVCQFLKEETGEVFSWEAVDKKLANVAKFMDAPVRRMGDSGGGLYVVEYNAAFQSMCFAHVESLILELIDERAVRIFRIVRKHRNIEEDELSRAAMLAVKEAKEIAYALIENGIIYSRPIAKTNDFAPARTYYFYSHKMPELVDTMMIRSLDSIRNLCYRRVAEVKRNEVLLATKEKVDTIIDSIQSDATLSEEDRNGQEQDVRKMYMTVEDKRNLKRHQESQKRLHSTEIKLEEALFVFQLCDNFQKLQSRILAAKLASKKRRRNADMSA</sequence>
<comment type="subunit">
    <text evidence="5">Component of the RNA polymerase III (Pol III) complex consisting of 17 subunits.</text>
</comment>
<comment type="similarity">
    <text evidence="5">Belongs to the eukaryotic RPC3/POLR3C RNA polymerase subunit family.</text>
</comment>
<dbReference type="InterPro" id="IPR039748">
    <property type="entry name" value="RPC3"/>
</dbReference>
<dbReference type="EMBL" id="CAJFDH010000006">
    <property type="protein sequence ID" value="CAD5229642.1"/>
    <property type="molecule type" value="Genomic_DNA"/>
</dbReference>
<evidence type="ECO:0000256" key="5">
    <source>
        <dbReference type="RuleBase" id="RU367076"/>
    </source>
</evidence>
<reference evidence="7" key="1">
    <citation type="submission" date="2020-09" db="EMBL/GenBank/DDBJ databases">
        <authorList>
            <person name="Kikuchi T."/>
        </authorList>
    </citation>
    <scope>NUCLEOTIDE SEQUENCE</scope>
    <source>
        <strain evidence="7">SH1</strain>
    </source>
</reference>
<evidence type="ECO:0000256" key="2">
    <source>
        <dbReference type="ARBA" id="ARBA00022478"/>
    </source>
</evidence>
<dbReference type="PANTHER" id="PTHR12949:SF0">
    <property type="entry name" value="DNA-DIRECTED RNA POLYMERASE III SUBUNIT RPC3"/>
    <property type="match status" value="1"/>
</dbReference>
<accession>A0A811LMF2</accession>
<dbReference type="AlphaFoldDB" id="A0A811LMF2"/>
<dbReference type="InterPro" id="IPR036388">
    <property type="entry name" value="WH-like_DNA-bd_sf"/>
</dbReference>
<name>A0A811LMF2_9BILA</name>
<keyword evidence="8" id="KW-1185">Reference proteome</keyword>
<dbReference type="OrthoDB" id="272392at2759"/>
<protein>
    <recommendedName>
        <fullName evidence="5">DNA-directed RNA polymerase III subunit RPC3</fullName>
        <shortName evidence="5">RNA polymerase III subunit C3</shortName>
    </recommendedName>
</protein>